<dbReference type="Proteomes" id="UP000308828">
    <property type="component" value="Unassembled WGS sequence"/>
</dbReference>
<evidence type="ECO:0000256" key="1">
    <source>
        <dbReference type="ARBA" id="ARBA00022516"/>
    </source>
</evidence>
<keyword evidence="2 8" id="KW-0808">Transferase</keyword>
<keyword evidence="4 8" id="KW-0276">Fatty acid metabolism</keyword>
<dbReference type="SUPFAM" id="SSF56214">
    <property type="entry name" value="4'-phosphopantetheinyl transferase"/>
    <property type="match status" value="1"/>
</dbReference>
<dbReference type="NCBIfam" id="TIGR00556">
    <property type="entry name" value="pantethn_trn"/>
    <property type="match status" value="1"/>
</dbReference>
<keyword evidence="11" id="KW-1185">Reference proteome</keyword>
<gene>
    <name evidence="8" type="primary">acpS</name>
    <name evidence="10" type="ORF">FAA97_06035</name>
</gene>
<dbReference type="NCBIfam" id="TIGR00516">
    <property type="entry name" value="acpS"/>
    <property type="match status" value="1"/>
</dbReference>
<dbReference type="Pfam" id="PF01648">
    <property type="entry name" value="ACPS"/>
    <property type="match status" value="1"/>
</dbReference>
<evidence type="ECO:0000313" key="10">
    <source>
        <dbReference type="EMBL" id="THV25897.1"/>
    </source>
</evidence>
<dbReference type="GO" id="GO:0000287">
    <property type="term" value="F:magnesium ion binding"/>
    <property type="evidence" value="ECO:0007669"/>
    <property type="project" value="UniProtKB-UniRule"/>
</dbReference>
<dbReference type="InterPro" id="IPR004568">
    <property type="entry name" value="Ppantetheine-prot_Trfase_dom"/>
</dbReference>
<dbReference type="GO" id="GO:0005737">
    <property type="term" value="C:cytoplasm"/>
    <property type="evidence" value="ECO:0007669"/>
    <property type="project" value="UniProtKB-SubCell"/>
</dbReference>
<evidence type="ECO:0000256" key="3">
    <source>
        <dbReference type="ARBA" id="ARBA00022723"/>
    </source>
</evidence>
<comment type="function">
    <text evidence="8">Transfers the 4'-phosphopantetheine moiety from coenzyme A to a Ser of acyl-carrier-protein.</text>
</comment>
<feature type="binding site" evidence="8">
    <location>
        <position position="57"/>
    </location>
    <ligand>
        <name>Mg(2+)</name>
        <dbReference type="ChEBI" id="CHEBI:18420"/>
    </ligand>
</feature>
<protein>
    <recommendedName>
        <fullName evidence="8">Holo-[acyl-carrier-protein] synthase</fullName>
        <shortName evidence="8">Holo-ACP synthase</shortName>
        <ecNumber evidence="8">2.7.8.7</ecNumber>
    </recommendedName>
    <alternativeName>
        <fullName evidence="8">4'-phosphopantetheinyl transferase AcpS</fullName>
    </alternativeName>
</protein>
<evidence type="ECO:0000256" key="7">
    <source>
        <dbReference type="ARBA" id="ARBA00023160"/>
    </source>
</evidence>
<comment type="subcellular location">
    <subcellularLocation>
        <location evidence="8">Cytoplasm</location>
    </subcellularLocation>
</comment>
<evidence type="ECO:0000256" key="5">
    <source>
        <dbReference type="ARBA" id="ARBA00022842"/>
    </source>
</evidence>
<dbReference type="AlphaFoldDB" id="A0A4S8P6J0"/>
<evidence type="ECO:0000313" key="11">
    <source>
        <dbReference type="Proteomes" id="UP000308828"/>
    </source>
</evidence>
<keyword evidence="6 8" id="KW-0443">Lipid metabolism</keyword>
<dbReference type="InterPro" id="IPR037143">
    <property type="entry name" value="4-PPantetheinyl_Trfase_dom_sf"/>
</dbReference>
<keyword evidence="3 8" id="KW-0479">Metal-binding</keyword>
<dbReference type="GO" id="GO:0006633">
    <property type="term" value="P:fatty acid biosynthetic process"/>
    <property type="evidence" value="ECO:0007669"/>
    <property type="project" value="UniProtKB-UniRule"/>
</dbReference>
<evidence type="ECO:0000256" key="6">
    <source>
        <dbReference type="ARBA" id="ARBA00023098"/>
    </source>
</evidence>
<comment type="cofactor">
    <cofactor evidence="8">
        <name>Mg(2+)</name>
        <dbReference type="ChEBI" id="CHEBI:18420"/>
    </cofactor>
</comment>
<comment type="catalytic activity">
    <reaction evidence="8">
        <text>apo-[ACP] + CoA = holo-[ACP] + adenosine 3',5'-bisphosphate + H(+)</text>
        <dbReference type="Rhea" id="RHEA:12068"/>
        <dbReference type="Rhea" id="RHEA-COMP:9685"/>
        <dbReference type="Rhea" id="RHEA-COMP:9690"/>
        <dbReference type="ChEBI" id="CHEBI:15378"/>
        <dbReference type="ChEBI" id="CHEBI:29999"/>
        <dbReference type="ChEBI" id="CHEBI:57287"/>
        <dbReference type="ChEBI" id="CHEBI:58343"/>
        <dbReference type="ChEBI" id="CHEBI:64479"/>
        <dbReference type="EC" id="2.7.8.7"/>
    </reaction>
</comment>
<dbReference type="RefSeq" id="WP_136597728.1">
    <property type="nucleotide sequence ID" value="NZ_STGV01000001.1"/>
</dbReference>
<evidence type="ECO:0000256" key="2">
    <source>
        <dbReference type="ARBA" id="ARBA00022679"/>
    </source>
</evidence>
<sequence>MIIGIGSDLIDIRRVEKSIERFGERFTARCFTAHEQERAEGRKDKAASYAKRFAAKEAMAKALGTGIARGVFWNEMGVVNEPSGRPTMEVTGRAAELLATLLPQDHVPVVHLTITDEFPYAQAFVIIEARPATLV</sequence>
<dbReference type="EC" id="2.7.8.7" evidence="8"/>
<evidence type="ECO:0000259" key="9">
    <source>
        <dbReference type="Pfam" id="PF01648"/>
    </source>
</evidence>
<keyword evidence="7 8" id="KW-0275">Fatty acid biosynthesis</keyword>
<organism evidence="10 11">
    <name type="scientific">Peteryoungia ipomoeae</name>
    <dbReference type="NCBI Taxonomy" id="1210932"/>
    <lineage>
        <taxon>Bacteria</taxon>
        <taxon>Pseudomonadati</taxon>
        <taxon>Pseudomonadota</taxon>
        <taxon>Alphaproteobacteria</taxon>
        <taxon>Hyphomicrobiales</taxon>
        <taxon>Rhizobiaceae</taxon>
        <taxon>Peteryoungia</taxon>
    </lineage>
</organism>
<comment type="similarity">
    <text evidence="8">Belongs to the P-Pant transferase superfamily. AcpS family.</text>
</comment>
<keyword evidence="8" id="KW-0963">Cytoplasm</keyword>
<feature type="binding site" evidence="8">
    <location>
        <position position="8"/>
    </location>
    <ligand>
        <name>Mg(2+)</name>
        <dbReference type="ChEBI" id="CHEBI:18420"/>
    </ligand>
</feature>
<comment type="caution">
    <text evidence="10">The sequence shown here is derived from an EMBL/GenBank/DDBJ whole genome shotgun (WGS) entry which is preliminary data.</text>
</comment>
<evidence type="ECO:0000256" key="4">
    <source>
        <dbReference type="ARBA" id="ARBA00022832"/>
    </source>
</evidence>
<reference evidence="10 11" key="1">
    <citation type="submission" date="2019-04" db="EMBL/GenBank/DDBJ databases">
        <title>Genome sequence of strain shin9-1.</title>
        <authorList>
            <person name="Gao J."/>
            <person name="Sun J."/>
        </authorList>
    </citation>
    <scope>NUCLEOTIDE SEQUENCE [LARGE SCALE GENOMIC DNA]</scope>
    <source>
        <strain evidence="11">shin9-1</strain>
    </source>
</reference>
<feature type="domain" description="4'-phosphopantetheinyl transferase" evidence="9">
    <location>
        <begin position="4"/>
        <end position="101"/>
    </location>
</feature>
<evidence type="ECO:0000256" key="8">
    <source>
        <dbReference type="HAMAP-Rule" id="MF_00101"/>
    </source>
</evidence>
<name>A0A4S8P6J0_9HYPH</name>
<keyword evidence="5 8" id="KW-0460">Magnesium</keyword>
<dbReference type="Gene3D" id="3.90.470.20">
    <property type="entry name" value="4'-phosphopantetheinyl transferase domain"/>
    <property type="match status" value="1"/>
</dbReference>
<dbReference type="EMBL" id="STGV01000001">
    <property type="protein sequence ID" value="THV25897.1"/>
    <property type="molecule type" value="Genomic_DNA"/>
</dbReference>
<accession>A0A4S8P6J0</accession>
<proteinExistence type="inferred from homology"/>
<dbReference type="GO" id="GO:0008897">
    <property type="term" value="F:holo-[acyl-carrier-protein] synthase activity"/>
    <property type="evidence" value="ECO:0007669"/>
    <property type="project" value="UniProtKB-UniRule"/>
</dbReference>
<dbReference type="InterPro" id="IPR002582">
    <property type="entry name" value="ACPS"/>
</dbReference>
<dbReference type="InterPro" id="IPR008278">
    <property type="entry name" value="4-PPantetheinyl_Trfase_dom"/>
</dbReference>
<dbReference type="OrthoDB" id="517356at2"/>
<keyword evidence="1 8" id="KW-0444">Lipid biosynthesis</keyword>
<dbReference type="HAMAP" id="MF_00101">
    <property type="entry name" value="AcpS"/>
    <property type="match status" value="1"/>
</dbReference>